<evidence type="ECO:0008006" key="4">
    <source>
        <dbReference type="Google" id="ProtNLM"/>
    </source>
</evidence>
<evidence type="ECO:0000313" key="2">
    <source>
        <dbReference type="EMBL" id="KAK5165225.1"/>
    </source>
</evidence>
<dbReference type="RefSeq" id="XP_064655368.1">
    <property type="nucleotide sequence ID" value="XM_064806551.1"/>
</dbReference>
<evidence type="ECO:0000256" key="1">
    <source>
        <dbReference type="SAM" id="MobiDB-lite"/>
    </source>
</evidence>
<dbReference type="AlphaFoldDB" id="A0AAV9P2K7"/>
<feature type="compositionally biased region" description="Polar residues" evidence="1">
    <location>
        <begin position="54"/>
        <end position="72"/>
    </location>
</feature>
<dbReference type="GO" id="GO:1990072">
    <property type="term" value="C:TRAPPIII protein complex"/>
    <property type="evidence" value="ECO:0007669"/>
    <property type="project" value="TreeGrafter"/>
</dbReference>
<comment type="caution">
    <text evidence="2">The sequence shown here is derived from an EMBL/GenBank/DDBJ whole genome shotgun (WGS) entry which is preliminary data.</text>
</comment>
<sequence length="871" mass="94462">MPSQAASPVVSPHESDSDASISLPQQRRPDRSPLASVDRLPYRRSNASLSNLFASTSSLPTRPGSDGTQTPPSAALNGSVFSPGGSTVRSPSPALPGVGAGSAGSETRNIIVRAFSPHVSVLASQDTEELIRHKGIHGGLLELLRPFGERVPGKVTIRDSSGASRSYEDYAVRFVGVKDGLESSRAANRNSTDSIRTGPRASMLEYKPARLRTGGDVPQIEDLVERHLTFAEEQSGPVQPDYLNHKSAATKPADSNNPSPFYHLYLRRLLSGLPLVPSETLSHPLASIIAISSRSPSPIEELRTLYASSNNGEHRLPPWVHNEFLRYYVLIHDEDYDSLPQSTALYDQMKRHFGLHCHLLRLRSTQCLPSDDDALLLPTCEWTAAAEDLSEITRRETSDDDDDPDITGPYIFDTDAANLRAFVRELVTQSLVPALERASATWNDQVASRRRGISGRFMSLSKRFTTFGSSSSSTSSASNRNSSVPSFGAAVGGSTNYDPSTGAYPPSANEATMRRLADYAMVLRDYRLAQSTFEILCQDFKGDKAWRHYAGANEMVVVSSLIQTGGAKVRYEAIETALREAYYTYVSRCQAPYYALRTLVLGVELLRLRGGAALDEAARWAGRVLEDRLVGAVGSVLVMERIAACYAERRVAGVSVVERRRKAAFWNALATEAWLRLEKGGRAEECLGAAARLYQALYESESSAAELEEKMGFEMEKRRFEAMQAHLASLHAAVQSNLSGPHHLSDEDLLAQQDADEQGQLAEPLQEDSDKLASLRRPSLQIQASNQPPGHRRSISVSASATSPDPPPQMQTLFDPLGAVGSAYETTPSTQRRPSGGGTVPLSAGAGVGDLPGMSSPMGERGSGGRDDGFE</sequence>
<evidence type="ECO:0000313" key="3">
    <source>
        <dbReference type="Proteomes" id="UP001337655"/>
    </source>
</evidence>
<feature type="region of interest" description="Disordered" evidence="1">
    <location>
        <begin position="781"/>
        <end position="871"/>
    </location>
</feature>
<dbReference type="Proteomes" id="UP001337655">
    <property type="component" value="Unassembled WGS sequence"/>
</dbReference>
<gene>
    <name evidence="2" type="ORF">LTR77_009323</name>
</gene>
<name>A0AAV9P2K7_9PEZI</name>
<reference evidence="2 3" key="1">
    <citation type="submission" date="2023-08" db="EMBL/GenBank/DDBJ databases">
        <title>Black Yeasts Isolated from many extreme environments.</title>
        <authorList>
            <person name="Coleine C."/>
            <person name="Stajich J.E."/>
            <person name="Selbmann L."/>
        </authorList>
    </citation>
    <scope>NUCLEOTIDE SEQUENCE [LARGE SCALE GENOMIC DNA]</scope>
    <source>
        <strain evidence="2 3">CCFEE 5935</strain>
    </source>
</reference>
<accession>A0AAV9P2K7</accession>
<organism evidence="2 3">
    <name type="scientific">Saxophila tyrrhenica</name>
    <dbReference type="NCBI Taxonomy" id="1690608"/>
    <lineage>
        <taxon>Eukaryota</taxon>
        <taxon>Fungi</taxon>
        <taxon>Dikarya</taxon>
        <taxon>Ascomycota</taxon>
        <taxon>Pezizomycotina</taxon>
        <taxon>Dothideomycetes</taxon>
        <taxon>Dothideomycetidae</taxon>
        <taxon>Mycosphaerellales</taxon>
        <taxon>Extremaceae</taxon>
        <taxon>Saxophila</taxon>
    </lineage>
</organism>
<keyword evidence="3" id="KW-1185">Reference proteome</keyword>
<feature type="compositionally biased region" description="Polar residues" evidence="1">
    <location>
        <begin position="824"/>
        <end position="833"/>
    </location>
</feature>
<dbReference type="Pfam" id="PF12739">
    <property type="entry name" value="TRAPPC-Trs85"/>
    <property type="match status" value="1"/>
</dbReference>
<dbReference type="PANTHER" id="PTHR12975">
    <property type="entry name" value="TRANSPORT PROTEIN TRAPP"/>
    <property type="match status" value="1"/>
</dbReference>
<dbReference type="PANTHER" id="PTHR12975:SF6">
    <property type="entry name" value="TRAFFICKING PROTEIN PARTICLE COMPLEX SUBUNIT 8"/>
    <property type="match status" value="1"/>
</dbReference>
<protein>
    <recommendedName>
        <fullName evidence="4">Transport protein particle subunit trs85-2</fullName>
    </recommendedName>
</protein>
<feature type="region of interest" description="Disordered" evidence="1">
    <location>
        <begin position="54"/>
        <end position="103"/>
    </location>
</feature>
<dbReference type="InterPro" id="IPR024420">
    <property type="entry name" value="TRAPP_III_complex_Trs85"/>
</dbReference>
<dbReference type="GeneID" id="89930655"/>
<dbReference type="EMBL" id="JAVRRT010000017">
    <property type="protein sequence ID" value="KAK5165225.1"/>
    <property type="molecule type" value="Genomic_DNA"/>
</dbReference>
<proteinExistence type="predicted"/>
<feature type="region of interest" description="Disordered" evidence="1">
    <location>
        <begin position="1"/>
        <end position="42"/>
    </location>
</feature>